<keyword evidence="5 6" id="KW-0949">S-adenosyl-L-methionine</keyword>
<evidence type="ECO:0000256" key="4">
    <source>
        <dbReference type="ARBA" id="ARBA00022679"/>
    </source>
</evidence>
<evidence type="ECO:0000313" key="7">
    <source>
        <dbReference type="EMBL" id="OUR92996.1"/>
    </source>
</evidence>
<evidence type="ECO:0000256" key="1">
    <source>
        <dbReference type="ARBA" id="ARBA00010396"/>
    </source>
</evidence>
<dbReference type="SUPFAM" id="SSF81799">
    <property type="entry name" value="Putative methyltransferase TM0872, insert domain"/>
    <property type="match status" value="1"/>
</dbReference>
<dbReference type="Gene3D" id="1.10.150.170">
    <property type="entry name" value="Putative methyltransferase TM0872, insert domain"/>
    <property type="match status" value="1"/>
</dbReference>
<evidence type="ECO:0000256" key="3">
    <source>
        <dbReference type="ARBA" id="ARBA00022603"/>
    </source>
</evidence>
<gene>
    <name evidence="6" type="primary">rsmH</name>
    <name evidence="7" type="ORF">A9Q84_21065</name>
</gene>
<dbReference type="CDD" id="cd02440">
    <property type="entry name" value="AdoMet_MTases"/>
    <property type="match status" value="1"/>
</dbReference>
<organism evidence="7 8">
    <name type="scientific">Halobacteriovorax marinus</name>
    <dbReference type="NCBI Taxonomy" id="97084"/>
    <lineage>
        <taxon>Bacteria</taxon>
        <taxon>Pseudomonadati</taxon>
        <taxon>Bdellovibrionota</taxon>
        <taxon>Bacteriovoracia</taxon>
        <taxon>Bacteriovoracales</taxon>
        <taxon>Halobacteriovoraceae</taxon>
        <taxon>Halobacteriovorax</taxon>
    </lineage>
</organism>
<protein>
    <recommendedName>
        <fullName evidence="6">Ribosomal RNA small subunit methyltransferase H</fullName>
        <ecNumber evidence="6">2.1.1.199</ecNumber>
    </recommendedName>
    <alternativeName>
        <fullName evidence="6">16S rRNA m(4)C1402 methyltransferase</fullName>
    </alternativeName>
    <alternativeName>
        <fullName evidence="6">rRNA (cytosine-N(4)-)-methyltransferase RsmH</fullName>
    </alternativeName>
</protein>
<keyword evidence="4 6" id="KW-0808">Transferase</keyword>
<comment type="catalytic activity">
    <reaction evidence="6">
        <text>cytidine(1402) in 16S rRNA + S-adenosyl-L-methionine = N(4)-methylcytidine(1402) in 16S rRNA + S-adenosyl-L-homocysteine + H(+)</text>
        <dbReference type="Rhea" id="RHEA:42928"/>
        <dbReference type="Rhea" id="RHEA-COMP:10286"/>
        <dbReference type="Rhea" id="RHEA-COMP:10287"/>
        <dbReference type="ChEBI" id="CHEBI:15378"/>
        <dbReference type="ChEBI" id="CHEBI:57856"/>
        <dbReference type="ChEBI" id="CHEBI:59789"/>
        <dbReference type="ChEBI" id="CHEBI:74506"/>
        <dbReference type="ChEBI" id="CHEBI:82748"/>
        <dbReference type="EC" id="2.1.1.199"/>
    </reaction>
</comment>
<feature type="binding site" evidence="6">
    <location>
        <position position="108"/>
    </location>
    <ligand>
        <name>S-adenosyl-L-methionine</name>
        <dbReference type="ChEBI" id="CHEBI:59789"/>
    </ligand>
</feature>
<evidence type="ECO:0000256" key="2">
    <source>
        <dbReference type="ARBA" id="ARBA00022552"/>
    </source>
</evidence>
<dbReference type="EMBL" id="MAAO01000016">
    <property type="protein sequence ID" value="OUR92996.1"/>
    <property type="molecule type" value="Genomic_DNA"/>
</dbReference>
<dbReference type="GO" id="GO:0005737">
    <property type="term" value="C:cytoplasm"/>
    <property type="evidence" value="ECO:0007669"/>
    <property type="project" value="UniProtKB-SubCell"/>
</dbReference>
<dbReference type="PANTHER" id="PTHR11265:SF0">
    <property type="entry name" value="12S RRNA N4-METHYLCYTIDINE METHYLTRANSFERASE"/>
    <property type="match status" value="1"/>
</dbReference>
<feature type="binding site" evidence="6">
    <location>
        <position position="57"/>
    </location>
    <ligand>
        <name>S-adenosyl-L-methionine</name>
        <dbReference type="ChEBI" id="CHEBI:59789"/>
    </ligand>
</feature>
<keyword evidence="2 6" id="KW-0698">rRNA processing</keyword>
<dbReference type="GO" id="GO:0070475">
    <property type="term" value="P:rRNA base methylation"/>
    <property type="evidence" value="ECO:0007669"/>
    <property type="project" value="UniProtKB-UniRule"/>
</dbReference>
<dbReference type="Proteomes" id="UP000196531">
    <property type="component" value="Unassembled WGS sequence"/>
</dbReference>
<dbReference type="SUPFAM" id="SSF53335">
    <property type="entry name" value="S-adenosyl-L-methionine-dependent methyltransferases"/>
    <property type="match status" value="1"/>
</dbReference>
<comment type="caution">
    <text evidence="7">The sequence shown here is derived from an EMBL/GenBank/DDBJ whole genome shotgun (WGS) entry which is preliminary data.</text>
</comment>
<evidence type="ECO:0000256" key="5">
    <source>
        <dbReference type="ARBA" id="ARBA00022691"/>
    </source>
</evidence>
<keyword evidence="3 6" id="KW-0489">Methyltransferase</keyword>
<dbReference type="HAMAP" id="MF_01007">
    <property type="entry name" value="16SrRNA_methyltr_H"/>
    <property type="match status" value="1"/>
</dbReference>
<feature type="binding site" evidence="6">
    <location>
        <position position="115"/>
    </location>
    <ligand>
        <name>S-adenosyl-L-methionine</name>
        <dbReference type="ChEBI" id="CHEBI:59789"/>
    </ligand>
</feature>
<accession>A0A1Y5F245</accession>
<dbReference type="AlphaFoldDB" id="A0A1Y5F245"/>
<dbReference type="InterPro" id="IPR029063">
    <property type="entry name" value="SAM-dependent_MTases_sf"/>
</dbReference>
<reference evidence="8" key="1">
    <citation type="journal article" date="2017" name="Proc. Natl. Acad. Sci. U.S.A.">
        <title>Simulation of Deepwater Horizon oil plume reveals substrate specialization within a complex community of hydrocarbon-degraders.</title>
        <authorList>
            <person name="Hu P."/>
            <person name="Dubinsky E.A."/>
            <person name="Probst A.J."/>
            <person name="Wang J."/>
            <person name="Sieber C.M.K."/>
            <person name="Tom L.M."/>
            <person name="Gardinali P."/>
            <person name="Banfield J.F."/>
            <person name="Atlas R.M."/>
            <person name="Andersen G.L."/>
        </authorList>
    </citation>
    <scope>NUCLEOTIDE SEQUENCE [LARGE SCALE GENOMIC DNA]</scope>
</reference>
<comment type="function">
    <text evidence="6">Specifically methylates the N4 position of cytidine in position 1402 (C1402) of 16S rRNA.</text>
</comment>
<proteinExistence type="inferred from homology"/>
<feature type="binding site" evidence="6">
    <location>
        <begin position="38"/>
        <end position="40"/>
    </location>
    <ligand>
        <name>S-adenosyl-L-methionine</name>
        <dbReference type="ChEBI" id="CHEBI:59789"/>
    </ligand>
</feature>
<evidence type="ECO:0000256" key="6">
    <source>
        <dbReference type="HAMAP-Rule" id="MF_01007"/>
    </source>
</evidence>
<feature type="binding site" evidence="6">
    <location>
        <position position="86"/>
    </location>
    <ligand>
        <name>S-adenosyl-L-methionine</name>
        <dbReference type="ChEBI" id="CHEBI:59789"/>
    </ligand>
</feature>
<sequence>MSYKEHYSVLNKEVIKILTEKREDQTDVNFADMTFGAGGHTFALADAHKKSQVYSVDQDPDALKNGFKNIEEYGFNGRVHLNDMNFESFPEFISTNHSSLLFDGIVADLGVSSHHFDEGERGFSFRFDAPLDMRMDSDNDTVQTAADIINNYPEAELADIFFKYGEEKLSRRIAKRIAEQREIAPIETTKQLENLIFGCYPKKLQHGRINPSTKCFQALRIKVNEELDVLEKVIPGLLSLLKENGRLAVITFHSLEDRIVKNLFKDAVQGDVPYELYNKKPIVPSHAELEQNPRSRSAKLRIIERVNEKKSKNKYAQFSKIGENR</sequence>
<dbReference type="GO" id="GO:0071424">
    <property type="term" value="F:rRNA (cytosine-N4-)-methyltransferase activity"/>
    <property type="evidence" value="ECO:0007669"/>
    <property type="project" value="UniProtKB-UniRule"/>
</dbReference>
<dbReference type="InterPro" id="IPR023397">
    <property type="entry name" value="SAM-dep_MeTrfase_MraW_recog"/>
</dbReference>
<dbReference type="PIRSF" id="PIRSF004486">
    <property type="entry name" value="MraW"/>
    <property type="match status" value="1"/>
</dbReference>
<evidence type="ECO:0000313" key="8">
    <source>
        <dbReference type="Proteomes" id="UP000196531"/>
    </source>
</evidence>
<dbReference type="PANTHER" id="PTHR11265">
    <property type="entry name" value="S-ADENOSYL-METHYLTRANSFERASE MRAW"/>
    <property type="match status" value="1"/>
</dbReference>
<name>A0A1Y5F245_9BACT</name>
<dbReference type="Gene3D" id="3.40.50.150">
    <property type="entry name" value="Vaccinia Virus protein VP39"/>
    <property type="match status" value="1"/>
</dbReference>
<dbReference type="Pfam" id="PF01795">
    <property type="entry name" value="Methyltransf_5"/>
    <property type="match status" value="1"/>
</dbReference>
<comment type="subcellular location">
    <subcellularLocation>
        <location evidence="6">Cytoplasm</location>
    </subcellularLocation>
</comment>
<dbReference type="InterPro" id="IPR002903">
    <property type="entry name" value="RsmH"/>
</dbReference>
<comment type="similarity">
    <text evidence="1 6">Belongs to the methyltransferase superfamily. RsmH family.</text>
</comment>
<keyword evidence="6" id="KW-0963">Cytoplasm</keyword>
<dbReference type="NCBIfam" id="TIGR00006">
    <property type="entry name" value="16S rRNA (cytosine(1402)-N(4))-methyltransferase RsmH"/>
    <property type="match status" value="1"/>
</dbReference>
<dbReference type="EC" id="2.1.1.199" evidence="6"/>